<comment type="caution">
    <text evidence="1">The sequence shown here is derived from an EMBL/GenBank/DDBJ whole genome shotgun (WGS) entry which is preliminary data.</text>
</comment>
<evidence type="ECO:0000313" key="2">
    <source>
        <dbReference type="Proteomes" id="UP000290875"/>
    </source>
</evidence>
<accession>A0A4Q2E474</accession>
<evidence type="ECO:0000313" key="1">
    <source>
        <dbReference type="EMBL" id="RXW27777.1"/>
    </source>
</evidence>
<dbReference type="EMBL" id="QJSL01000017">
    <property type="protein sequence ID" value="RXW27777.1"/>
    <property type="molecule type" value="Genomic_DNA"/>
</dbReference>
<organism evidence="1 2">
    <name type="scientific">Enterobacter cloacae</name>
    <dbReference type="NCBI Taxonomy" id="550"/>
    <lineage>
        <taxon>Bacteria</taxon>
        <taxon>Pseudomonadati</taxon>
        <taxon>Pseudomonadota</taxon>
        <taxon>Gammaproteobacteria</taxon>
        <taxon>Enterobacterales</taxon>
        <taxon>Enterobacteriaceae</taxon>
        <taxon>Enterobacter</taxon>
        <taxon>Enterobacter cloacae complex</taxon>
    </lineage>
</organism>
<dbReference type="Proteomes" id="UP000290875">
    <property type="component" value="Unassembled WGS sequence"/>
</dbReference>
<reference evidence="1 2" key="1">
    <citation type="submission" date="2018-06" db="EMBL/GenBank/DDBJ databases">
        <title>Carbapenemase-producing Enterobacteriaceae present in wastewater treatment plant effluent and nearby surface waters in the US.</title>
        <authorList>
            <person name="Mathys D.A."/>
            <person name="Mollenkopf D.F."/>
            <person name="Feicht S.M."/>
            <person name="Adams R.J."/>
            <person name="Albers A.L."/>
            <person name="Grooters S.V."/>
            <person name="Stuever D.M."/>
            <person name="Daniels J.B."/>
            <person name="Wittum T.E."/>
        </authorList>
    </citation>
    <scope>NUCLEOTIDE SEQUENCE [LARGE SCALE GENOMIC DNA]</scope>
    <source>
        <strain evidence="1 2">GEO_4_Eff_A</strain>
    </source>
</reference>
<name>A0A4Q2E474_ENTCL</name>
<dbReference type="AlphaFoldDB" id="A0A4Q2E474"/>
<dbReference type="RefSeq" id="WP_129324769.1">
    <property type="nucleotide sequence ID" value="NZ_QJSL01000017.1"/>
</dbReference>
<proteinExistence type="predicted"/>
<sequence>MIFDEISKLGHYEFYEKYLIQLKPRQFLSFIFMLVIDINRSRLKNTNEGVKLVGHMAEDDSLKIRFTTNGELILVSPSFGSINCVQKRIDYLTAIHNVNNEINITTEIMIFTNPTKTNKKDYKGITISIH</sequence>
<gene>
    <name evidence="1" type="ORF">DM877_18055</name>
</gene>
<protein>
    <submittedName>
        <fullName evidence="1">Uncharacterized protein</fullName>
    </submittedName>
</protein>